<dbReference type="InterPro" id="IPR002181">
    <property type="entry name" value="Fibrinogen_a/b/g_C_dom"/>
</dbReference>
<dbReference type="GO" id="GO:0005615">
    <property type="term" value="C:extracellular space"/>
    <property type="evidence" value="ECO:0007669"/>
    <property type="project" value="TreeGrafter"/>
</dbReference>
<dbReference type="PANTHER" id="PTHR19143">
    <property type="entry name" value="FIBRINOGEN/TENASCIN/ANGIOPOEITIN"/>
    <property type="match status" value="1"/>
</dbReference>
<keyword evidence="3" id="KW-1185">Reference proteome</keyword>
<accession>A0AAV4JMJ1</accession>
<comment type="caution">
    <text evidence="2">The sequence shown here is derived from an EMBL/GenBank/DDBJ whole genome shotgun (WGS) entry which is preliminary data.</text>
</comment>
<organism evidence="2 3">
    <name type="scientific">Elysia marginata</name>
    <dbReference type="NCBI Taxonomy" id="1093978"/>
    <lineage>
        <taxon>Eukaryota</taxon>
        <taxon>Metazoa</taxon>
        <taxon>Spiralia</taxon>
        <taxon>Lophotrochozoa</taxon>
        <taxon>Mollusca</taxon>
        <taxon>Gastropoda</taxon>
        <taxon>Heterobranchia</taxon>
        <taxon>Euthyneura</taxon>
        <taxon>Panpulmonata</taxon>
        <taxon>Sacoglossa</taxon>
        <taxon>Placobranchoidea</taxon>
        <taxon>Plakobranchidae</taxon>
        <taxon>Elysia</taxon>
    </lineage>
</organism>
<gene>
    <name evidence="2" type="ORF">ElyMa_003377500</name>
</gene>
<evidence type="ECO:0000313" key="3">
    <source>
        <dbReference type="Proteomes" id="UP000762676"/>
    </source>
</evidence>
<feature type="domain" description="Fibrinogen C-terminal" evidence="1">
    <location>
        <begin position="1"/>
        <end position="211"/>
    </location>
</feature>
<sequence>MTYCDYADGVPDKPGTAKFIAQDRLSGLQVLCDPTVESGQTWIVIQRRVDGETSFDRNMDDYKNGFGDFKEDFWFGLDKISQVLSKGVWQMRFEFKDRHGKAFFSVYDNVQVDERDGYKLTLGAAKAKSDGLYDSFRKNDQWKYEGAPFVTRDSQLTDIRPTCARVFGGGWWYLYDSCAEENLNGSFRTRYMHWFKRNHLTYSEIKIRKVA</sequence>
<dbReference type="InterPro" id="IPR050373">
    <property type="entry name" value="Fibrinogen_C-term_domain"/>
</dbReference>
<dbReference type="Proteomes" id="UP000762676">
    <property type="component" value="Unassembled WGS sequence"/>
</dbReference>
<dbReference type="SUPFAM" id="SSF56496">
    <property type="entry name" value="Fibrinogen C-terminal domain-like"/>
    <property type="match status" value="1"/>
</dbReference>
<evidence type="ECO:0000259" key="1">
    <source>
        <dbReference type="PROSITE" id="PS51406"/>
    </source>
</evidence>
<dbReference type="Gene3D" id="3.90.215.10">
    <property type="entry name" value="Gamma Fibrinogen, chain A, domain 1"/>
    <property type="match status" value="1"/>
</dbReference>
<evidence type="ECO:0000313" key="2">
    <source>
        <dbReference type="EMBL" id="GFS22970.1"/>
    </source>
</evidence>
<protein>
    <submittedName>
        <fullName evidence="2">Tenascin-R</fullName>
    </submittedName>
</protein>
<proteinExistence type="predicted"/>
<dbReference type="InterPro" id="IPR014716">
    <property type="entry name" value="Fibrinogen_a/b/g_C_1"/>
</dbReference>
<dbReference type="InterPro" id="IPR036056">
    <property type="entry name" value="Fibrinogen-like_C"/>
</dbReference>
<dbReference type="SMART" id="SM00186">
    <property type="entry name" value="FBG"/>
    <property type="match status" value="1"/>
</dbReference>
<name>A0AAV4JMJ1_9GAST</name>
<dbReference type="PROSITE" id="PS51406">
    <property type="entry name" value="FIBRINOGEN_C_2"/>
    <property type="match status" value="1"/>
</dbReference>
<dbReference type="EMBL" id="BMAT01006951">
    <property type="protein sequence ID" value="GFS22970.1"/>
    <property type="molecule type" value="Genomic_DNA"/>
</dbReference>
<reference evidence="2 3" key="1">
    <citation type="journal article" date="2021" name="Elife">
        <title>Chloroplast acquisition without the gene transfer in kleptoplastic sea slugs, Plakobranchus ocellatus.</title>
        <authorList>
            <person name="Maeda T."/>
            <person name="Takahashi S."/>
            <person name="Yoshida T."/>
            <person name="Shimamura S."/>
            <person name="Takaki Y."/>
            <person name="Nagai Y."/>
            <person name="Toyoda A."/>
            <person name="Suzuki Y."/>
            <person name="Arimoto A."/>
            <person name="Ishii H."/>
            <person name="Satoh N."/>
            <person name="Nishiyama T."/>
            <person name="Hasebe M."/>
            <person name="Maruyama T."/>
            <person name="Minagawa J."/>
            <person name="Obokata J."/>
            <person name="Shigenobu S."/>
        </authorList>
    </citation>
    <scope>NUCLEOTIDE SEQUENCE [LARGE SCALE GENOMIC DNA]</scope>
</reference>
<dbReference type="Pfam" id="PF00147">
    <property type="entry name" value="Fibrinogen_C"/>
    <property type="match status" value="1"/>
</dbReference>
<dbReference type="AlphaFoldDB" id="A0AAV4JMJ1"/>